<dbReference type="GO" id="GO:0005737">
    <property type="term" value="C:cytoplasm"/>
    <property type="evidence" value="ECO:0007669"/>
    <property type="project" value="TreeGrafter"/>
</dbReference>
<dbReference type="Gene3D" id="2.40.30.10">
    <property type="entry name" value="Translation factors"/>
    <property type="match status" value="2"/>
</dbReference>
<evidence type="ECO:0000313" key="7">
    <source>
        <dbReference type="EMBL" id="XBT18694.1"/>
    </source>
</evidence>
<organism evidence="7">
    <name type="scientific">Candidatus Shikimatogenerans sp. Tcar</name>
    <dbReference type="NCBI Taxonomy" id="3158565"/>
    <lineage>
        <taxon>Bacteria</taxon>
        <taxon>Pseudomonadati</taxon>
        <taxon>Bacteroidota</taxon>
        <taxon>Flavobacteriia</taxon>
        <taxon>Flavobacteriales</taxon>
        <taxon>Candidatus Shikimatogenerans</taxon>
    </lineage>
</organism>
<evidence type="ECO:0000256" key="5">
    <source>
        <dbReference type="ARBA" id="ARBA00023134"/>
    </source>
</evidence>
<sequence length="570" mass="66918">MNKIQIISNSINILNLSLLINIKKKYLLQQCKLLELNINKNQILNDDIITLLCKEYNYSVNFIKKYNINNNNNNNNNNKLYKSKAIITAIMGHVDHGKTTFINNISNKNITKKEKGNITQKNNIFNLKYKKKKIIFIDTPGHKDFINLRYQCLKIINIILLFISCDTNKISKQTKEILNYLKNYNIKTIFVITKIDIINKKKNINYIINYLIKKKIILNENKNKYLLNKISSIKNIGIKKLLNNILLLNNNNNKYLINPSITTGYIINSFFKKNIGYIQTIILKNGSFKIGDYIVCNTNYGKIKKIIYNNNNIKNININVPVKIIGLKNSYNLGDKFFIYKKKNLLNKHIKYVKNNIFKQNIILNNKKFIKNYKKKFSITKKKINIILKTDLLSSIDAIINIIDILNKKYKNIINIIKYNIENICNNDLKLAKSTNSIIISFNKKNNLNINNKIKIKNFFIIYEIYNYLKNKIKKFINKKKNTYKGILLVKKIYNINNKNICGCKIIKGKIKKKYYIKIIRNNKTILKKSKILSLKIFNKNVNIVKKGNLCGLIIKNFNNYKKNDTIKVF</sequence>
<evidence type="ECO:0000259" key="6">
    <source>
        <dbReference type="PROSITE" id="PS51722"/>
    </source>
</evidence>
<dbReference type="InterPro" id="IPR027417">
    <property type="entry name" value="P-loop_NTPase"/>
</dbReference>
<dbReference type="InterPro" id="IPR036925">
    <property type="entry name" value="TIF_IF2_dom3_sf"/>
</dbReference>
<reference evidence="7" key="1">
    <citation type="submission" date="2024-06" db="EMBL/GenBank/DDBJ databases">
        <title>Diversity, functionality, and evolutionary history of bacterial symbionts in false click beetles (Coleoptera, Throscidae).</title>
        <authorList>
            <person name="Wierz J.C."/>
            <person name="Malm H."/>
            <person name="Kaltenpoth M."/>
            <person name="Engl T."/>
        </authorList>
    </citation>
    <scope>NUCLEOTIDE SEQUENCE</scope>
    <source>
        <strain evidence="7">Tcar</strain>
    </source>
</reference>
<dbReference type="Gene3D" id="3.40.50.10050">
    <property type="entry name" value="Translation initiation factor IF- 2, domain 3"/>
    <property type="match status" value="1"/>
</dbReference>
<dbReference type="SUPFAM" id="SSF52156">
    <property type="entry name" value="Initiation factor IF2/eIF5b, domain 3"/>
    <property type="match status" value="1"/>
</dbReference>
<dbReference type="InterPro" id="IPR009000">
    <property type="entry name" value="Transl_B-barrel_sf"/>
</dbReference>
<dbReference type="PROSITE" id="PS51722">
    <property type="entry name" value="G_TR_2"/>
    <property type="match status" value="1"/>
</dbReference>
<feature type="domain" description="Tr-type G" evidence="6">
    <location>
        <begin position="83"/>
        <end position="254"/>
    </location>
</feature>
<evidence type="ECO:0000256" key="1">
    <source>
        <dbReference type="ARBA" id="ARBA00007733"/>
    </source>
</evidence>
<dbReference type="NCBIfam" id="TIGR00231">
    <property type="entry name" value="small_GTP"/>
    <property type="match status" value="1"/>
</dbReference>
<dbReference type="Pfam" id="PF11987">
    <property type="entry name" value="IF-2"/>
    <property type="match status" value="1"/>
</dbReference>
<proteinExistence type="inferred from homology"/>
<comment type="similarity">
    <text evidence="1">Belongs to the TRAFAC class translation factor GTPase superfamily. Classic translation factor GTPase family. IF-2 subfamily.</text>
</comment>
<keyword evidence="5" id="KW-0342">GTP-binding</keyword>
<accession>A0AAU7QSL0</accession>
<dbReference type="Pfam" id="PF00009">
    <property type="entry name" value="GTP_EFTU"/>
    <property type="match status" value="1"/>
</dbReference>
<dbReference type="GO" id="GO:0003743">
    <property type="term" value="F:translation initiation factor activity"/>
    <property type="evidence" value="ECO:0007669"/>
    <property type="project" value="UniProtKB-KW"/>
</dbReference>
<dbReference type="SUPFAM" id="SSF52540">
    <property type="entry name" value="P-loop containing nucleoside triphosphate hydrolases"/>
    <property type="match status" value="1"/>
</dbReference>
<keyword evidence="2" id="KW-0396">Initiation factor</keyword>
<dbReference type="PANTHER" id="PTHR43381">
    <property type="entry name" value="TRANSLATION INITIATION FACTOR IF-2-RELATED"/>
    <property type="match status" value="1"/>
</dbReference>
<evidence type="ECO:0000256" key="3">
    <source>
        <dbReference type="ARBA" id="ARBA00022741"/>
    </source>
</evidence>
<keyword evidence="3" id="KW-0547">Nucleotide-binding</keyword>
<dbReference type="GO" id="GO:0005525">
    <property type="term" value="F:GTP binding"/>
    <property type="evidence" value="ECO:0007669"/>
    <property type="project" value="UniProtKB-KW"/>
</dbReference>
<dbReference type="AlphaFoldDB" id="A0AAU7QSL0"/>
<gene>
    <name evidence="7" type="ORF">ABNO60_00935</name>
</gene>
<dbReference type="InterPro" id="IPR005225">
    <property type="entry name" value="Small_GTP-bd"/>
</dbReference>
<evidence type="ECO:0000256" key="2">
    <source>
        <dbReference type="ARBA" id="ARBA00022540"/>
    </source>
</evidence>
<dbReference type="PANTHER" id="PTHR43381:SF5">
    <property type="entry name" value="TR-TYPE G DOMAIN-CONTAINING PROTEIN"/>
    <property type="match status" value="1"/>
</dbReference>
<dbReference type="Gene3D" id="3.40.50.300">
    <property type="entry name" value="P-loop containing nucleotide triphosphate hydrolases"/>
    <property type="match status" value="1"/>
</dbReference>
<name>A0AAU7QSL0_9FLAO</name>
<dbReference type="GO" id="GO:0003924">
    <property type="term" value="F:GTPase activity"/>
    <property type="evidence" value="ECO:0007669"/>
    <property type="project" value="InterPro"/>
</dbReference>
<dbReference type="InterPro" id="IPR000795">
    <property type="entry name" value="T_Tr_GTP-bd_dom"/>
</dbReference>
<dbReference type="EMBL" id="CP157896">
    <property type="protein sequence ID" value="XBT18694.1"/>
    <property type="molecule type" value="Genomic_DNA"/>
</dbReference>
<dbReference type="InterPro" id="IPR023115">
    <property type="entry name" value="TIF_IF2_dom3"/>
</dbReference>
<evidence type="ECO:0000256" key="4">
    <source>
        <dbReference type="ARBA" id="ARBA00022917"/>
    </source>
</evidence>
<dbReference type="InterPro" id="IPR015760">
    <property type="entry name" value="TIF_IF2"/>
</dbReference>
<protein>
    <submittedName>
        <fullName evidence="7">GTP-binding protein</fullName>
    </submittedName>
</protein>
<dbReference type="SUPFAM" id="SSF50447">
    <property type="entry name" value="Translation proteins"/>
    <property type="match status" value="2"/>
</dbReference>
<keyword evidence="4" id="KW-0648">Protein biosynthesis</keyword>